<keyword evidence="1" id="KW-0547">Nucleotide-binding</keyword>
<name>H6ND88_9BACL</name>
<dbReference type="STRING" id="1116391.PM3016_3788"/>
<reference evidence="1 2" key="1">
    <citation type="journal article" date="2012" name="J. Bacteriol.">
        <title>Complete Genome Sequence of Paenibacillus mucilaginosus 3016, a Bacterium Functional as Microbial Fertilizer.</title>
        <authorList>
            <person name="Ma M."/>
            <person name="Wang Z."/>
            <person name="Li L."/>
            <person name="Jiang X."/>
            <person name="Guan D."/>
            <person name="Cao F."/>
            <person name="Chen H."/>
            <person name="Wang X."/>
            <person name="Shen D."/>
            <person name="Du B."/>
            <person name="Li J."/>
        </authorList>
    </citation>
    <scope>NUCLEOTIDE SEQUENCE [LARGE SCALE GENOMIC DNA]</scope>
    <source>
        <strain evidence="1 2">3016</strain>
    </source>
</reference>
<dbReference type="Gene3D" id="3.40.50.300">
    <property type="entry name" value="P-loop containing nucleotide triphosphate hydrolases"/>
    <property type="match status" value="1"/>
</dbReference>
<evidence type="ECO:0000313" key="2">
    <source>
        <dbReference type="Proteomes" id="UP000007523"/>
    </source>
</evidence>
<gene>
    <name evidence="1" type="ORF">PM3016_3788</name>
</gene>
<dbReference type="Proteomes" id="UP000007523">
    <property type="component" value="Chromosome"/>
</dbReference>
<dbReference type="InterPro" id="IPR039421">
    <property type="entry name" value="Type_1_exporter"/>
</dbReference>
<sequence>MGGEDLRAMNPEALLQKVSIVFQDVYLFQDTIAANIRFGRSSATREETEEAARLACCHDFILKRPNGYDTTAC</sequence>
<dbReference type="KEGG" id="pmq:PM3016_3788"/>
<dbReference type="GO" id="GO:0090374">
    <property type="term" value="P:oligopeptide export from mitochondrion"/>
    <property type="evidence" value="ECO:0007669"/>
    <property type="project" value="TreeGrafter"/>
</dbReference>
<keyword evidence="2" id="KW-1185">Reference proteome</keyword>
<dbReference type="InterPro" id="IPR027417">
    <property type="entry name" value="P-loop_NTPase"/>
</dbReference>
<dbReference type="EMBL" id="CP003235">
    <property type="protein sequence ID" value="AFC30601.1"/>
    <property type="molecule type" value="Genomic_DNA"/>
</dbReference>
<dbReference type="PANTHER" id="PTHR43394:SF1">
    <property type="entry name" value="ATP-BINDING CASSETTE SUB-FAMILY B MEMBER 10, MITOCHONDRIAL"/>
    <property type="match status" value="1"/>
</dbReference>
<keyword evidence="1" id="KW-0067">ATP-binding</keyword>
<accession>H6ND88</accession>
<proteinExistence type="predicted"/>
<evidence type="ECO:0000313" key="1">
    <source>
        <dbReference type="EMBL" id="AFC30601.1"/>
    </source>
</evidence>
<dbReference type="GO" id="GO:0005524">
    <property type="term" value="F:ATP binding"/>
    <property type="evidence" value="ECO:0007669"/>
    <property type="project" value="UniProtKB-KW"/>
</dbReference>
<dbReference type="HOGENOM" id="CLU_2701280_0_0_9"/>
<protein>
    <submittedName>
        <fullName evidence="1">ABC transporter ATP-binding protein/permease</fullName>
    </submittedName>
</protein>
<dbReference type="PANTHER" id="PTHR43394">
    <property type="entry name" value="ATP-DEPENDENT PERMEASE MDL1, MITOCHONDRIAL"/>
    <property type="match status" value="1"/>
</dbReference>
<organism evidence="1 2">
    <name type="scientific">Paenibacillus mucilaginosus 3016</name>
    <dbReference type="NCBI Taxonomy" id="1116391"/>
    <lineage>
        <taxon>Bacteria</taxon>
        <taxon>Bacillati</taxon>
        <taxon>Bacillota</taxon>
        <taxon>Bacilli</taxon>
        <taxon>Bacillales</taxon>
        <taxon>Paenibacillaceae</taxon>
        <taxon>Paenibacillus</taxon>
    </lineage>
</organism>
<dbReference type="GO" id="GO:0015421">
    <property type="term" value="F:ABC-type oligopeptide transporter activity"/>
    <property type="evidence" value="ECO:0007669"/>
    <property type="project" value="TreeGrafter"/>
</dbReference>
<dbReference type="AlphaFoldDB" id="H6ND88"/>
<dbReference type="SUPFAM" id="SSF52540">
    <property type="entry name" value="P-loop containing nucleoside triphosphate hydrolases"/>
    <property type="match status" value="1"/>
</dbReference>